<dbReference type="Proteomes" id="UP001610706">
    <property type="component" value="Unassembled WGS sequence"/>
</dbReference>
<evidence type="ECO:0000259" key="1">
    <source>
        <dbReference type="Pfam" id="PF01593"/>
    </source>
</evidence>
<protein>
    <submittedName>
        <fullName evidence="2">NAD(P)/FAD-dependent oxidoreductase</fullName>
    </submittedName>
</protein>
<dbReference type="Gene3D" id="3.90.660.10">
    <property type="match status" value="1"/>
</dbReference>
<dbReference type="EMBL" id="JBGFTR010000006">
    <property type="protein sequence ID" value="MFH7564799.1"/>
    <property type="molecule type" value="Genomic_DNA"/>
</dbReference>
<proteinExistence type="predicted"/>
<dbReference type="Gene3D" id="3.50.50.60">
    <property type="entry name" value="FAD/NAD(P)-binding domain"/>
    <property type="match status" value="1"/>
</dbReference>
<accession>A0ABW7P079</accession>
<reference evidence="2 3" key="1">
    <citation type="submission" date="2024-08" db="EMBL/GenBank/DDBJ databases">
        <title>Oceanimonas smirnovii Genome sequencing and assembly.</title>
        <authorList>
            <person name="Tang B."/>
        </authorList>
    </citation>
    <scope>NUCLEOTIDE SEQUENCE [LARGE SCALE GENOMIC DNA]</scope>
    <source>
        <strain evidence="2 3">OS2020-119</strain>
    </source>
</reference>
<sequence>MKADIAIIGAGLAGLTLARELSEHANISLFEKARGLGGRMSTRRRDEHRWDHGAQFFTARSRAFKALLKPFIASGDVVEWQPNITTLSPCQPAYKRPWFEPHYVAAPGMNSLLKAMSPGLNIALQTRVETLQQHNGKWRLLDDKGAELGEFDWVISSAPLPQTQVLLPFAPDTWADFGMLPCYALMLKVNDSDLPVWDAAKVNDSSLRWIAFNHRLPGRNRELGAVVAHSTADWAANHLEDCQDTVRNQLTAEFCALTGVSPQAVKEAQLHRWRYALATEVTKNALGHDPSGYVLDSERKLAACGDWCLGGRVEAAFTSAHQLAARLKQQGF</sequence>
<evidence type="ECO:0000313" key="3">
    <source>
        <dbReference type="Proteomes" id="UP001610706"/>
    </source>
</evidence>
<dbReference type="PANTHER" id="PTHR16128">
    <property type="entry name" value="FAD/NAD(P)-BINDING OXIDOREDUCTASE FAMILY PROTEIN"/>
    <property type="match status" value="1"/>
</dbReference>
<dbReference type="Pfam" id="PF01593">
    <property type="entry name" value="Amino_oxidase"/>
    <property type="match status" value="1"/>
</dbReference>
<dbReference type="InterPro" id="IPR036188">
    <property type="entry name" value="FAD/NAD-bd_sf"/>
</dbReference>
<dbReference type="RefSeq" id="WP_395545110.1">
    <property type="nucleotide sequence ID" value="NZ_CP166302.1"/>
</dbReference>
<feature type="domain" description="Amine oxidase" evidence="1">
    <location>
        <begin position="101"/>
        <end position="327"/>
    </location>
</feature>
<comment type="caution">
    <text evidence="2">The sequence shown here is derived from an EMBL/GenBank/DDBJ whole genome shotgun (WGS) entry which is preliminary data.</text>
</comment>
<name>A0ABW7P079_9GAMM</name>
<dbReference type="Pfam" id="PF13450">
    <property type="entry name" value="NAD_binding_8"/>
    <property type="match status" value="1"/>
</dbReference>
<keyword evidence="3" id="KW-1185">Reference proteome</keyword>
<evidence type="ECO:0000313" key="2">
    <source>
        <dbReference type="EMBL" id="MFH7564799.1"/>
    </source>
</evidence>
<dbReference type="PANTHER" id="PTHR16128:SF5">
    <property type="entry name" value="FAD_NAD(P)-BINDING OXIDOREDUCTASE FAMILY PROTEIN"/>
    <property type="match status" value="1"/>
</dbReference>
<dbReference type="InterPro" id="IPR002937">
    <property type="entry name" value="Amino_oxidase"/>
</dbReference>
<organism evidence="2 3">
    <name type="scientific">Oceanimonas smirnovii</name>
    <dbReference type="NCBI Taxonomy" id="264574"/>
    <lineage>
        <taxon>Bacteria</taxon>
        <taxon>Pseudomonadati</taxon>
        <taxon>Pseudomonadota</taxon>
        <taxon>Gammaproteobacteria</taxon>
        <taxon>Aeromonadales</taxon>
        <taxon>Aeromonadaceae</taxon>
        <taxon>Oceanimonas</taxon>
    </lineage>
</organism>
<dbReference type="SUPFAM" id="SSF51905">
    <property type="entry name" value="FAD/NAD(P)-binding domain"/>
    <property type="match status" value="1"/>
</dbReference>
<gene>
    <name evidence="2" type="ORF">AB9R89_05600</name>
</gene>